<keyword evidence="2 4" id="KW-0067">ATP-binding</keyword>
<dbReference type="PROSITE" id="PS00211">
    <property type="entry name" value="ABC_TRANSPORTER_1"/>
    <property type="match status" value="1"/>
</dbReference>
<reference evidence="5" key="1">
    <citation type="submission" date="2016-11" db="EMBL/GenBank/DDBJ databases">
        <authorList>
            <person name="Varghese N."/>
            <person name="Submissions S."/>
        </authorList>
    </citation>
    <scope>NUCLEOTIDE SEQUENCE [LARGE SCALE GENOMIC DNA]</scope>
    <source>
        <strain evidence="5">DSM 26134</strain>
    </source>
</reference>
<name>A0A1M6N8F4_REIAG</name>
<keyword evidence="5" id="KW-1185">Reference proteome</keyword>
<evidence type="ECO:0000256" key="2">
    <source>
        <dbReference type="ARBA" id="ARBA00022840"/>
    </source>
</evidence>
<sequence>MRSKIFVSTQLGFYYVRGETQVNPCIFMLDTHSIVISNLSKHYRGTSQDALRAINLKISSGEVFGLLGPNGAGKTTFFSILCGLIYPSDGEVSLAGMSIASNLKSIKQIIGVVPQEIALYPTLSGEDNLLFIGRMYGLKGTKLKERVQSCLDDFGFDQNRRQAVKNYSGGMKRKINLIAGILHQPKVLLLDEPTVGIDVHARKEILAQLRQLNQQEGTTIIYTSHHMEEAEQFCDRVAIIDEGQLITTGVPETMVSVANCRSLEELFLQHTGKKIRD</sequence>
<keyword evidence="1" id="KW-0547">Nucleotide-binding</keyword>
<evidence type="ECO:0000256" key="1">
    <source>
        <dbReference type="ARBA" id="ARBA00022741"/>
    </source>
</evidence>
<evidence type="ECO:0000259" key="3">
    <source>
        <dbReference type="PROSITE" id="PS50893"/>
    </source>
</evidence>
<evidence type="ECO:0000313" key="5">
    <source>
        <dbReference type="Proteomes" id="UP000184474"/>
    </source>
</evidence>
<gene>
    <name evidence="4" type="ORF">SAMN04488028_102143</name>
</gene>
<protein>
    <submittedName>
        <fullName evidence="4">ABC-2 type transport system ATP-binding protein</fullName>
    </submittedName>
</protein>
<dbReference type="AlphaFoldDB" id="A0A1M6N8F4"/>
<dbReference type="GO" id="GO:0005524">
    <property type="term" value="F:ATP binding"/>
    <property type="evidence" value="ECO:0007669"/>
    <property type="project" value="UniProtKB-KW"/>
</dbReference>
<dbReference type="PANTHER" id="PTHR43582">
    <property type="entry name" value="LINEARMYCIN RESISTANCE ATP-BINDING PROTEIN LNRL"/>
    <property type="match status" value="1"/>
</dbReference>
<dbReference type="InterPro" id="IPR003593">
    <property type="entry name" value="AAA+_ATPase"/>
</dbReference>
<dbReference type="InterPro" id="IPR017871">
    <property type="entry name" value="ABC_transporter-like_CS"/>
</dbReference>
<dbReference type="SMART" id="SM00382">
    <property type="entry name" value="AAA"/>
    <property type="match status" value="1"/>
</dbReference>
<dbReference type="InterPro" id="IPR027417">
    <property type="entry name" value="P-loop_NTPase"/>
</dbReference>
<dbReference type="GO" id="GO:0016887">
    <property type="term" value="F:ATP hydrolysis activity"/>
    <property type="evidence" value="ECO:0007669"/>
    <property type="project" value="InterPro"/>
</dbReference>
<organism evidence="4 5">
    <name type="scientific">Reichenbachiella agariperforans</name>
    <dbReference type="NCBI Taxonomy" id="156994"/>
    <lineage>
        <taxon>Bacteria</taxon>
        <taxon>Pseudomonadati</taxon>
        <taxon>Bacteroidota</taxon>
        <taxon>Cytophagia</taxon>
        <taxon>Cytophagales</taxon>
        <taxon>Reichenbachiellaceae</taxon>
        <taxon>Reichenbachiella</taxon>
    </lineage>
</organism>
<dbReference type="Gene3D" id="3.40.50.300">
    <property type="entry name" value="P-loop containing nucleotide triphosphate hydrolases"/>
    <property type="match status" value="1"/>
</dbReference>
<dbReference type="SUPFAM" id="SSF52540">
    <property type="entry name" value="P-loop containing nucleoside triphosphate hydrolases"/>
    <property type="match status" value="1"/>
</dbReference>
<accession>A0A1M6N8F4</accession>
<proteinExistence type="predicted"/>
<dbReference type="EMBL" id="FRAA01000002">
    <property type="protein sequence ID" value="SHJ91846.1"/>
    <property type="molecule type" value="Genomic_DNA"/>
</dbReference>
<feature type="domain" description="ABC transporter" evidence="3">
    <location>
        <begin position="34"/>
        <end position="267"/>
    </location>
</feature>
<dbReference type="Proteomes" id="UP000184474">
    <property type="component" value="Unassembled WGS sequence"/>
</dbReference>
<evidence type="ECO:0000313" key="4">
    <source>
        <dbReference type="EMBL" id="SHJ91846.1"/>
    </source>
</evidence>
<dbReference type="InterPro" id="IPR003439">
    <property type="entry name" value="ABC_transporter-like_ATP-bd"/>
</dbReference>
<dbReference type="Pfam" id="PF00005">
    <property type="entry name" value="ABC_tran"/>
    <property type="match status" value="1"/>
</dbReference>
<dbReference type="STRING" id="156994.SAMN04488028_102143"/>
<dbReference type="PROSITE" id="PS50893">
    <property type="entry name" value="ABC_TRANSPORTER_2"/>
    <property type="match status" value="1"/>
</dbReference>
<dbReference type="PANTHER" id="PTHR43582:SF2">
    <property type="entry name" value="LINEARMYCIN RESISTANCE ATP-BINDING PROTEIN LNRL"/>
    <property type="match status" value="1"/>
</dbReference>